<dbReference type="InterPro" id="IPR055959">
    <property type="entry name" value="DUF7537"/>
</dbReference>
<feature type="compositionally biased region" description="Polar residues" evidence="1">
    <location>
        <begin position="30"/>
        <end position="46"/>
    </location>
</feature>
<accession>A0ABD6C8Q7</accession>
<reference evidence="2 3" key="1">
    <citation type="journal article" date="2019" name="Int. J. Syst. Evol. Microbiol.">
        <title>The Global Catalogue of Microorganisms (GCM) 10K type strain sequencing project: providing services to taxonomists for standard genome sequencing and annotation.</title>
        <authorList>
            <consortium name="The Broad Institute Genomics Platform"/>
            <consortium name="The Broad Institute Genome Sequencing Center for Infectious Disease"/>
            <person name="Wu L."/>
            <person name="Ma J."/>
        </authorList>
    </citation>
    <scope>NUCLEOTIDE SEQUENCE [LARGE SCALE GENOMIC DNA]</scope>
    <source>
        <strain evidence="2 3">CGMCC 1.12125</strain>
    </source>
</reference>
<dbReference type="PROSITE" id="PS51257">
    <property type="entry name" value="PROKAR_LIPOPROTEIN"/>
    <property type="match status" value="1"/>
</dbReference>
<evidence type="ECO:0000313" key="2">
    <source>
        <dbReference type="EMBL" id="MFD1585859.1"/>
    </source>
</evidence>
<evidence type="ECO:0000256" key="1">
    <source>
        <dbReference type="SAM" id="MobiDB-lite"/>
    </source>
</evidence>
<dbReference type="Pfam" id="PF24381">
    <property type="entry name" value="DUF7537"/>
    <property type="match status" value="1"/>
</dbReference>
<gene>
    <name evidence="2" type="ORF">ACFR9U_02600</name>
</gene>
<proteinExistence type="predicted"/>
<evidence type="ECO:0000313" key="3">
    <source>
        <dbReference type="Proteomes" id="UP001597119"/>
    </source>
</evidence>
<name>A0ABD6C8Q7_9EURY</name>
<dbReference type="RefSeq" id="WP_247376981.1">
    <property type="nucleotide sequence ID" value="NZ_JALLGV010000003.1"/>
</dbReference>
<sequence length="367" mass="37943">MKRQLLAVAVAAMLVLAGCNGGSPGGTATPDANNASANGSQDSLSDVSALPGVNESAGVYNATALWANHFESLYSNDTHFTEEMRVEMGSRVARIEYTNGSDGDAFVRTNETAGTSDEYWSSGSVVAKRNASATPPVTISQGSTPMSMSYSFSAAIFRIIPTATLSGVSLSRDGTTTLDGQEMYRFDIGRFNSSVSSSPLNTVQNATDASGTVLVTDDGIVRRADITATLESDGETQTATMNYSVSEIGTATAAQPDWAAAPRASLSTTADGNVLALELKDGSIPAGTEIEVGSRLTTYGTVTLSEELTAGETLYVVAGGQFSATTADAQIGEQPPIPEQPASFGSSSITLTTTVDGKELQYALPSN</sequence>
<dbReference type="AlphaFoldDB" id="A0ABD6C8Q7"/>
<keyword evidence="3" id="KW-1185">Reference proteome</keyword>
<comment type="caution">
    <text evidence="2">The sequence shown here is derived from an EMBL/GenBank/DDBJ whole genome shotgun (WGS) entry which is preliminary data.</text>
</comment>
<organism evidence="2 3">
    <name type="scientific">Halorientalis brevis</name>
    <dbReference type="NCBI Taxonomy" id="1126241"/>
    <lineage>
        <taxon>Archaea</taxon>
        <taxon>Methanobacteriati</taxon>
        <taxon>Methanobacteriota</taxon>
        <taxon>Stenosarchaea group</taxon>
        <taxon>Halobacteria</taxon>
        <taxon>Halobacteriales</taxon>
        <taxon>Haloarculaceae</taxon>
        <taxon>Halorientalis</taxon>
    </lineage>
</organism>
<dbReference type="Proteomes" id="UP001597119">
    <property type="component" value="Unassembled WGS sequence"/>
</dbReference>
<protein>
    <submittedName>
        <fullName evidence="2">Uncharacterized protein</fullName>
    </submittedName>
</protein>
<feature type="region of interest" description="Disordered" evidence="1">
    <location>
        <begin position="27"/>
        <end position="48"/>
    </location>
</feature>
<dbReference type="EMBL" id="JBHUDJ010000001">
    <property type="protein sequence ID" value="MFD1585859.1"/>
    <property type="molecule type" value="Genomic_DNA"/>
</dbReference>